<name>A0A937X426_9BACT</name>
<evidence type="ECO:0000313" key="3">
    <source>
        <dbReference type="EMBL" id="MBM3275544.1"/>
    </source>
</evidence>
<proteinExistence type="predicted"/>
<dbReference type="Proteomes" id="UP000703893">
    <property type="component" value="Unassembled WGS sequence"/>
</dbReference>
<dbReference type="CDD" id="cd00143">
    <property type="entry name" value="PP2Cc"/>
    <property type="match status" value="1"/>
</dbReference>
<dbReference type="InterPro" id="IPR015655">
    <property type="entry name" value="PP2C"/>
</dbReference>
<dbReference type="PANTHER" id="PTHR47992">
    <property type="entry name" value="PROTEIN PHOSPHATASE"/>
    <property type="match status" value="1"/>
</dbReference>
<evidence type="ECO:0000313" key="4">
    <source>
        <dbReference type="Proteomes" id="UP000703893"/>
    </source>
</evidence>
<evidence type="ECO:0000256" key="1">
    <source>
        <dbReference type="SAM" id="MobiDB-lite"/>
    </source>
</evidence>
<reference evidence="3 4" key="1">
    <citation type="submission" date="2019-03" db="EMBL/GenBank/DDBJ databases">
        <title>Lake Tanganyika Metagenome-Assembled Genomes (MAGs).</title>
        <authorList>
            <person name="Tran P."/>
        </authorList>
    </citation>
    <scope>NUCLEOTIDE SEQUENCE [LARGE SCALE GENOMIC DNA]</scope>
    <source>
        <strain evidence="3">K_DeepCast_65m_m2_236</strain>
    </source>
</reference>
<dbReference type="PROSITE" id="PS51746">
    <property type="entry name" value="PPM_2"/>
    <property type="match status" value="1"/>
</dbReference>
<evidence type="ECO:0000259" key="2">
    <source>
        <dbReference type="PROSITE" id="PS51746"/>
    </source>
</evidence>
<dbReference type="SMART" id="SM00331">
    <property type="entry name" value="PP2C_SIG"/>
    <property type="match status" value="1"/>
</dbReference>
<feature type="region of interest" description="Disordered" evidence="1">
    <location>
        <begin position="225"/>
        <end position="250"/>
    </location>
</feature>
<comment type="caution">
    <text evidence="3">The sequence shown here is derived from an EMBL/GenBank/DDBJ whole genome shotgun (WGS) entry which is preliminary data.</text>
</comment>
<sequence length="582" mass="62887">MPAISICPKPGCRAENTGRFCNRCGSDLTQINCPGCGKAYPEDLLAGPEPICEECGSGMARPLLLVTPEGRPAAEVGAFLCEGRFRVQRALERDQYLIIDCKPNLKRLVTAGTEGSLASAYKKLAHLPGMPTILDVVADPAGGDYVLLGGLLSRDGNLFPPLSERWSATSAQRRLGWLSAWTRLATALAVAGWSRTALELDNLRVSPDGNLCIRALLADERPRSERPPLDLLEDSNDRHERRPNEVRDGPAPAERLASLWLELTGSAGDGVPHLARRLKAGEIGLVDADRELLALRALPRVDVRYYGATHTGRKRENNEDSFLGWQATFKEMRPEGDSVGVRGLFAVCDGMGGHERGEVASRTCVQMLQAMVIPALIAEDPGNGDLAGQLRKIVREDVNAAILTRNGGDVDGPFRRMGTTVVMVAIVDDRAVWVHVGDSRLYLVTRDRIEQLTEDHNVGTRDVKLGVATMLEAFRSPVGKHLTQALGPRSSEFVQPDTGDLDLHDAAVLLLCSDGLADMVPEGDMHKQVLANWDDPERLVAELIDVANEGGGLDNITALAVRVEPTSLVFPGRLASAQPASA</sequence>
<dbReference type="InterPro" id="IPR036457">
    <property type="entry name" value="PPM-type-like_dom_sf"/>
</dbReference>
<dbReference type="Gene3D" id="3.60.40.10">
    <property type="entry name" value="PPM-type phosphatase domain"/>
    <property type="match status" value="1"/>
</dbReference>
<protein>
    <submittedName>
        <fullName evidence="3">Protein phosphatase 2C domain-containing protein</fullName>
    </submittedName>
</protein>
<dbReference type="InterPro" id="IPR001932">
    <property type="entry name" value="PPM-type_phosphatase-like_dom"/>
</dbReference>
<dbReference type="AlphaFoldDB" id="A0A937X426"/>
<gene>
    <name evidence="3" type="ORF">FJZ00_10340</name>
</gene>
<dbReference type="SMART" id="SM00332">
    <property type="entry name" value="PP2Cc"/>
    <property type="match status" value="1"/>
</dbReference>
<feature type="compositionally biased region" description="Basic and acidic residues" evidence="1">
    <location>
        <begin position="235"/>
        <end position="248"/>
    </location>
</feature>
<dbReference type="SUPFAM" id="SSF81606">
    <property type="entry name" value="PP2C-like"/>
    <property type="match status" value="1"/>
</dbReference>
<dbReference type="Pfam" id="PF13672">
    <property type="entry name" value="PP2C_2"/>
    <property type="match status" value="1"/>
</dbReference>
<dbReference type="EMBL" id="VGJX01000619">
    <property type="protein sequence ID" value="MBM3275544.1"/>
    <property type="molecule type" value="Genomic_DNA"/>
</dbReference>
<feature type="domain" description="PPM-type phosphatase" evidence="2">
    <location>
        <begin position="305"/>
        <end position="563"/>
    </location>
</feature>
<dbReference type="GO" id="GO:0004722">
    <property type="term" value="F:protein serine/threonine phosphatase activity"/>
    <property type="evidence" value="ECO:0007669"/>
    <property type="project" value="InterPro"/>
</dbReference>
<organism evidence="3 4">
    <name type="scientific">Candidatus Tanganyikabacteria bacterium</name>
    <dbReference type="NCBI Taxonomy" id="2961651"/>
    <lineage>
        <taxon>Bacteria</taxon>
        <taxon>Bacillati</taxon>
        <taxon>Candidatus Sericytochromatia</taxon>
        <taxon>Candidatus Tanganyikabacteria</taxon>
    </lineage>
</organism>
<accession>A0A937X426</accession>